<evidence type="ECO:0000256" key="2">
    <source>
        <dbReference type="ARBA" id="ARBA00009347"/>
    </source>
</evidence>
<dbReference type="InterPro" id="IPR046373">
    <property type="entry name" value="Acyl-CoA_Oxase/DH_mid-dom_sf"/>
</dbReference>
<dbReference type="Pfam" id="PF02771">
    <property type="entry name" value="Acyl-CoA_dh_N"/>
    <property type="match status" value="1"/>
</dbReference>
<dbReference type="PROSITE" id="PS00072">
    <property type="entry name" value="ACYL_COA_DH_1"/>
    <property type="match status" value="1"/>
</dbReference>
<dbReference type="Gene3D" id="1.20.140.10">
    <property type="entry name" value="Butyryl-CoA Dehydrogenase, subunit A, domain 3"/>
    <property type="match status" value="1"/>
</dbReference>
<sequence>MAEFFGSTTPFAEPLWYSRPGSSNYGDSHRRLRDEVRRYVNNEIKPFYSQWEAMGSIPVLKRHSKLGYTAILLGPSAVSMYHDADFMLPGNIPPQEWDSFHNLIATDEIARCGSLGVIWALGCGNMIGCTPIVYHGNEEQKSKWLPSVLRHEISFCQGITEPCAGSDVASISMKAERRGEVFVINGIKDWVTNGMDADFCTAAVRTDDGGAAGISVIVIPLNVHGVSRTDIPRSGVALGGVATLTFKDVEVPVSNIIGVLNEGFKLIMAGFNQQRLWIAGNCLRLARVCLEDAYKYALTRQTFGRPLIERQTIKLKFSNIGMQIVSTYALLESVMQIRKSAAIAAANGNCNGSNIGGLCALTKVSAARATELSVRECQQIMGAAGYAKHGPGARIEQISRDVRVLVIGGGSDEILSEMSLSQERKDLEKISSLHFHI</sequence>
<evidence type="ECO:0000259" key="7">
    <source>
        <dbReference type="Pfam" id="PF00441"/>
    </source>
</evidence>
<dbReference type="InterPro" id="IPR006091">
    <property type="entry name" value="Acyl-CoA_Oxase/DH_mid-dom"/>
</dbReference>
<dbReference type="PANTHER" id="PTHR48083">
    <property type="entry name" value="MEDIUM-CHAIN SPECIFIC ACYL-COA DEHYDROGENASE, MITOCHONDRIAL-RELATED"/>
    <property type="match status" value="1"/>
</dbReference>
<dbReference type="GO" id="GO:0005737">
    <property type="term" value="C:cytoplasm"/>
    <property type="evidence" value="ECO:0007669"/>
    <property type="project" value="TreeGrafter"/>
</dbReference>
<dbReference type="InParanoid" id="A0A1E1LT17"/>
<dbReference type="InterPro" id="IPR036250">
    <property type="entry name" value="AcylCo_DH-like_C"/>
</dbReference>
<dbReference type="SUPFAM" id="SSF47203">
    <property type="entry name" value="Acyl-CoA dehydrogenase C-terminal domain-like"/>
    <property type="match status" value="1"/>
</dbReference>
<accession>A0A1E1LT17</accession>
<dbReference type="AlphaFoldDB" id="A0A1E1LT17"/>
<dbReference type="Pfam" id="PF00441">
    <property type="entry name" value="Acyl-CoA_dh_1"/>
    <property type="match status" value="1"/>
</dbReference>
<comment type="cofactor">
    <cofactor evidence="1 6">
        <name>FAD</name>
        <dbReference type="ChEBI" id="CHEBI:57692"/>
    </cofactor>
</comment>
<organism evidence="10 11">
    <name type="scientific">Rhynchosporium graminicola</name>
    <dbReference type="NCBI Taxonomy" id="2792576"/>
    <lineage>
        <taxon>Eukaryota</taxon>
        <taxon>Fungi</taxon>
        <taxon>Dikarya</taxon>
        <taxon>Ascomycota</taxon>
        <taxon>Pezizomycotina</taxon>
        <taxon>Leotiomycetes</taxon>
        <taxon>Helotiales</taxon>
        <taxon>Ploettnerulaceae</taxon>
        <taxon>Rhynchosporium</taxon>
    </lineage>
</organism>
<feature type="domain" description="Acyl-CoA oxidase/dehydrogenase middle" evidence="8">
    <location>
        <begin position="156"/>
        <end position="249"/>
    </location>
</feature>
<dbReference type="InterPro" id="IPR009075">
    <property type="entry name" value="AcylCo_DH/oxidase_C"/>
</dbReference>
<evidence type="ECO:0000313" key="11">
    <source>
        <dbReference type="Proteomes" id="UP000178129"/>
    </source>
</evidence>
<keyword evidence="11" id="KW-1185">Reference proteome</keyword>
<dbReference type="GO" id="GO:0050660">
    <property type="term" value="F:flavin adenine dinucleotide binding"/>
    <property type="evidence" value="ECO:0007669"/>
    <property type="project" value="InterPro"/>
</dbReference>
<evidence type="ECO:0000259" key="8">
    <source>
        <dbReference type="Pfam" id="PF02770"/>
    </source>
</evidence>
<evidence type="ECO:0000256" key="3">
    <source>
        <dbReference type="ARBA" id="ARBA00022630"/>
    </source>
</evidence>
<evidence type="ECO:0000256" key="4">
    <source>
        <dbReference type="ARBA" id="ARBA00022827"/>
    </source>
</evidence>
<keyword evidence="4 6" id="KW-0274">FAD</keyword>
<keyword evidence="3 6" id="KW-0285">Flavoprotein</keyword>
<dbReference type="InterPro" id="IPR009100">
    <property type="entry name" value="AcylCoA_DH/oxidase_NM_dom_sf"/>
</dbReference>
<dbReference type="SUPFAM" id="SSF56645">
    <property type="entry name" value="Acyl-CoA dehydrogenase NM domain-like"/>
    <property type="match status" value="1"/>
</dbReference>
<dbReference type="Pfam" id="PF02770">
    <property type="entry name" value="Acyl-CoA_dh_M"/>
    <property type="match status" value="1"/>
</dbReference>
<feature type="domain" description="Acyl-CoA dehydrogenase/oxidase C-terminal" evidence="7">
    <location>
        <begin position="261"/>
        <end position="417"/>
    </location>
</feature>
<dbReference type="GO" id="GO:0033539">
    <property type="term" value="P:fatty acid beta-oxidation using acyl-CoA dehydrogenase"/>
    <property type="evidence" value="ECO:0007669"/>
    <property type="project" value="TreeGrafter"/>
</dbReference>
<dbReference type="InterPro" id="IPR037069">
    <property type="entry name" value="AcylCoA_DH/ox_N_sf"/>
</dbReference>
<comment type="similarity">
    <text evidence="2 6">Belongs to the acyl-CoA dehydrogenase family.</text>
</comment>
<dbReference type="GO" id="GO:0003995">
    <property type="term" value="F:acyl-CoA dehydrogenase activity"/>
    <property type="evidence" value="ECO:0007669"/>
    <property type="project" value="InterPro"/>
</dbReference>
<dbReference type="Gene3D" id="1.10.540.10">
    <property type="entry name" value="Acyl-CoA dehydrogenase/oxidase, N-terminal domain"/>
    <property type="match status" value="1"/>
</dbReference>
<evidence type="ECO:0000259" key="9">
    <source>
        <dbReference type="Pfam" id="PF02771"/>
    </source>
</evidence>
<feature type="domain" description="Acyl-CoA dehydrogenase/oxidase N-terminal" evidence="9">
    <location>
        <begin position="97"/>
        <end position="151"/>
    </location>
</feature>
<keyword evidence="5 6" id="KW-0560">Oxidoreductase</keyword>
<evidence type="ECO:0000256" key="6">
    <source>
        <dbReference type="RuleBase" id="RU362125"/>
    </source>
</evidence>
<dbReference type="STRING" id="914237.A0A1E1LT17"/>
<evidence type="ECO:0000256" key="5">
    <source>
        <dbReference type="ARBA" id="ARBA00023002"/>
    </source>
</evidence>
<reference evidence="11" key="1">
    <citation type="submission" date="2016-03" db="EMBL/GenBank/DDBJ databases">
        <authorList>
            <person name="Ploux O."/>
        </authorList>
    </citation>
    <scope>NUCLEOTIDE SEQUENCE [LARGE SCALE GENOMIC DNA]</scope>
    <source>
        <strain evidence="11">UK7</strain>
    </source>
</reference>
<dbReference type="Proteomes" id="UP000178129">
    <property type="component" value="Unassembled WGS sequence"/>
</dbReference>
<dbReference type="InterPro" id="IPR006089">
    <property type="entry name" value="Acyl-CoA_DH_CS"/>
</dbReference>
<dbReference type="InterPro" id="IPR050741">
    <property type="entry name" value="Acyl-CoA_dehydrogenase"/>
</dbReference>
<dbReference type="Gene3D" id="2.40.110.10">
    <property type="entry name" value="Butyryl-CoA Dehydrogenase, subunit A, domain 2"/>
    <property type="match status" value="1"/>
</dbReference>
<dbReference type="InterPro" id="IPR013786">
    <property type="entry name" value="AcylCoA_DH/ox_N"/>
</dbReference>
<name>A0A1E1LT17_9HELO</name>
<evidence type="ECO:0000256" key="1">
    <source>
        <dbReference type="ARBA" id="ARBA00001974"/>
    </source>
</evidence>
<protein>
    <submittedName>
        <fullName evidence="10">Related to acyl-CoA dehydrogenase</fullName>
    </submittedName>
</protein>
<dbReference type="EMBL" id="FJUW01000092">
    <property type="protein sequence ID" value="CZT13650.1"/>
    <property type="molecule type" value="Genomic_DNA"/>
</dbReference>
<comment type="caution">
    <text evidence="10">The sequence shown here is derived from an EMBL/GenBank/DDBJ whole genome shotgun (WGS) entry which is preliminary data.</text>
</comment>
<evidence type="ECO:0000313" key="10">
    <source>
        <dbReference type="EMBL" id="CZT13650.1"/>
    </source>
</evidence>
<proteinExistence type="inferred from homology"/>
<dbReference type="PANTHER" id="PTHR48083:SF17">
    <property type="entry name" value="ACYL-COA DEHYDROGENASE (AFU_ORTHOLOGUE AFUA_2G16630)-RELATED"/>
    <property type="match status" value="1"/>
</dbReference>
<gene>
    <name evidence="10" type="ORF">RCO7_11410</name>
</gene>